<dbReference type="PANTHER" id="PTHR20883">
    <property type="entry name" value="PHYTANOYL-COA DIOXYGENASE DOMAIN CONTAINING 1"/>
    <property type="match status" value="1"/>
</dbReference>
<accession>A0A327X4D4</accession>
<reference evidence="2 3" key="1">
    <citation type="submission" date="2018-06" db="EMBL/GenBank/DDBJ databases">
        <title>Genomic Encyclopedia of Archaeal and Bacterial Type Strains, Phase II (KMG-II): from individual species to whole genera.</title>
        <authorList>
            <person name="Goeker M."/>
        </authorList>
    </citation>
    <scope>NUCLEOTIDE SEQUENCE [LARGE SCALE GENOMIC DNA]</scope>
    <source>
        <strain evidence="2 3">DSM 21851</strain>
    </source>
</reference>
<dbReference type="PANTHER" id="PTHR20883:SF48">
    <property type="entry name" value="ECTOINE DIOXYGENASE"/>
    <property type="match status" value="1"/>
</dbReference>
<sequence>MSSLRDSYKQEGYVLLKNFLDKDLVTAIHREGRQIFAYQIQRTLGKSVDIDDQPAFEKAMYEFFAADFTAFANTGKQVQHMVSLHRLGTDSRITDTLKELGLDYPVIGVRPAMLFNSRHLAKRDDYWRLGAHQDWRTGQGSLDSVVVWFPLVPAGADLGALQVLPRSHRNGLYESSSVDYIGTIPDELLQDEWQQLEFEVGDVLFFSAFLVHRSGINSTESIRWSVQLRYNNLLENTFIERGYPLAYIYKPQAELITPDFPAVSQMNEIFN</sequence>
<name>A0A327X4D4_LARAB</name>
<protein>
    <submittedName>
        <fullName evidence="2">Phytanoyl-CoA dioxygenase PhyH</fullName>
    </submittedName>
</protein>
<dbReference type="GO" id="GO:0005506">
    <property type="term" value="F:iron ion binding"/>
    <property type="evidence" value="ECO:0007669"/>
    <property type="project" value="UniProtKB-ARBA"/>
</dbReference>
<dbReference type="Pfam" id="PF05721">
    <property type="entry name" value="PhyH"/>
    <property type="match status" value="1"/>
</dbReference>
<comment type="cofactor">
    <cofactor evidence="1">
        <name>Fe(2+)</name>
        <dbReference type="ChEBI" id="CHEBI:29033"/>
    </cofactor>
</comment>
<gene>
    <name evidence="2" type="ORF">LX87_02683</name>
</gene>
<dbReference type="OrthoDB" id="976214at2"/>
<dbReference type="GO" id="GO:0016706">
    <property type="term" value="F:2-oxoglutarate-dependent dioxygenase activity"/>
    <property type="evidence" value="ECO:0007669"/>
    <property type="project" value="UniProtKB-ARBA"/>
</dbReference>
<comment type="caution">
    <text evidence="2">The sequence shown here is derived from an EMBL/GenBank/DDBJ whole genome shotgun (WGS) entry which is preliminary data.</text>
</comment>
<dbReference type="RefSeq" id="WP_111628741.1">
    <property type="nucleotide sequence ID" value="NZ_QLMC01000003.1"/>
</dbReference>
<dbReference type="EMBL" id="QLMC01000003">
    <property type="protein sequence ID" value="RAJ97778.1"/>
    <property type="molecule type" value="Genomic_DNA"/>
</dbReference>
<dbReference type="SUPFAM" id="SSF51197">
    <property type="entry name" value="Clavaminate synthase-like"/>
    <property type="match status" value="1"/>
</dbReference>
<dbReference type="Proteomes" id="UP000248790">
    <property type="component" value="Unassembled WGS sequence"/>
</dbReference>
<evidence type="ECO:0000313" key="3">
    <source>
        <dbReference type="Proteomes" id="UP000248790"/>
    </source>
</evidence>
<proteinExistence type="predicted"/>
<keyword evidence="3" id="KW-1185">Reference proteome</keyword>
<dbReference type="InterPro" id="IPR008775">
    <property type="entry name" value="Phytyl_CoA_dOase-like"/>
</dbReference>
<organism evidence="2 3">
    <name type="scientific">Larkinella arboricola</name>
    <dbReference type="NCBI Taxonomy" id="643671"/>
    <lineage>
        <taxon>Bacteria</taxon>
        <taxon>Pseudomonadati</taxon>
        <taxon>Bacteroidota</taxon>
        <taxon>Cytophagia</taxon>
        <taxon>Cytophagales</taxon>
        <taxon>Spirosomataceae</taxon>
        <taxon>Larkinella</taxon>
    </lineage>
</organism>
<dbReference type="Gene3D" id="2.60.120.620">
    <property type="entry name" value="q2cbj1_9rhob like domain"/>
    <property type="match status" value="1"/>
</dbReference>
<keyword evidence="2" id="KW-0560">Oxidoreductase</keyword>
<evidence type="ECO:0000256" key="1">
    <source>
        <dbReference type="ARBA" id="ARBA00001954"/>
    </source>
</evidence>
<dbReference type="AlphaFoldDB" id="A0A327X4D4"/>
<keyword evidence="2" id="KW-0223">Dioxygenase</keyword>
<evidence type="ECO:0000313" key="2">
    <source>
        <dbReference type="EMBL" id="RAJ97778.1"/>
    </source>
</evidence>